<dbReference type="InterPro" id="IPR008676">
    <property type="entry name" value="MRG"/>
</dbReference>
<feature type="region of interest" description="Disordered" evidence="6">
    <location>
        <begin position="116"/>
        <end position="158"/>
    </location>
</feature>
<evidence type="ECO:0000256" key="6">
    <source>
        <dbReference type="SAM" id="MobiDB-lite"/>
    </source>
</evidence>
<dbReference type="Pfam" id="PF22732">
    <property type="entry name" value="MSL3_chromo-like"/>
    <property type="match status" value="1"/>
</dbReference>
<name>A0ABN7ATV3_9HEMI</name>
<dbReference type="InterPro" id="IPR016197">
    <property type="entry name" value="Chromo-like_dom_sf"/>
</dbReference>
<evidence type="ECO:0000259" key="7">
    <source>
        <dbReference type="SMART" id="SM00298"/>
    </source>
</evidence>
<proteinExistence type="predicted"/>
<feature type="domain" description="Chromo" evidence="7">
    <location>
        <begin position="10"/>
        <end position="90"/>
    </location>
</feature>
<dbReference type="SMART" id="SM00298">
    <property type="entry name" value="CHROMO"/>
    <property type="match status" value="1"/>
</dbReference>
<evidence type="ECO:0000256" key="2">
    <source>
        <dbReference type="ARBA" id="ARBA00022853"/>
    </source>
</evidence>
<dbReference type="InterPro" id="IPR000953">
    <property type="entry name" value="Chromo/chromo_shadow_dom"/>
</dbReference>
<gene>
    <name evidence="8" type="ORF">NTJ_07534</name>
</gene>
<accession>A0ABN7ATV3</accession>
<dbReference type="PANTHER" id="PTHR10880:SF15">
    <property type="entry name" value="MSL COMPLEX SUBUNIT 3"/>
    <property type="match status" value="1"/>
</dbReference>
<keyword evidence="3" id="KW-0805">Transcription regulation</keyword>
<dbReference type="InterPro" id="IPR038217">
    <property type="entry name" value="MRG_C_sf"/>
</dbReference>
<dbReference type="PANTHER" id="PTHR10880">
    <property type="entry name" value="MORTALITY FACTOR 4-LIKE PROTEIN"/>
    <property type="match status" value="1"/>
</dbReference>
<feature type="region of interest" description="Disordered" evidence="6">
    <location>
        <begin position="332"/>
        <end position="372"/>
    </location>
</feature>
<dbReference type="EMBL" id="AP028913">
    <property type="protein sequence ID" value="BES94724.1"/>
    <property type="molecule type" value="Genomic_DNA"/>
</dbReference>
<dbReference type="Proteomes" id="UP001307889">
    <property type="component" value="Chromosome 5"/>
</dbReference>
<dbReference type="Gene3D" id="1.10.274.30">
    <property type="entry name" value="MRG domain"/>
    <property type="match status" value="1"/>
</dbReference>
<dbReference type="PROSITE" id="PS51640">
    <property type="entry name" value="MRG"/>
    <property type="match status" value="1"/>
</dbReference>
<dbReference type="InterPro" id="IPR026541">
    <property type="entry name" value="MRG_dom"/>
</dbReference>
<reference evidence="8 9" key="1">
    <citation type="submission" date="2023-09" db="EMBL/GenBank/DDBJ databases">
        <title>Nesidiocoris tenuis whole genome shotgun sequence.</title>
        <authorList>
            <person name="Shibata T."/>
            <person name="Shimoda M."/>
            <person name="Kobayashi T."/>
            <person name="Uehara T."/>
        </authorList>
    </citation>
    <scope>NUCLEOTIDE SEQUENCE [LARGE SCALE GENOMIC DNA]</scope>
    <source>
        <strain evidence="8 9">Japan</strain>
    </source>
</reference>
<comment type="subcellular location">
    <subcellularLocation>
        <location evidence="1">Nucleus</location>
    </subcellularLocation>
</comment>
<keyword evidence="5" id="KW-0539">Nucleus</keyword>
<dbReference type="Gene3D" id="2.30.30.140">
    <property type="match status" value="1"/>
</dbReference>
<evidence type="ECO:0000256" key="5">
    <source>
        <dbReference type="ARBA" id="ARBA00023242"/>
    </source>
</evidence>
<evidence type="ECO:0000256" key="1">
    <source>
        <dbReference type="ARBA" id="ARBA00004123"/>
    </source>
</evidence>
<sequence>MVSKRSVNLKFSEGERVLCYEPDPAKTKVLYHSKVLEIIVKKDETGKRVTQFLIHFQGWNSTWDRFVTEDFILKDTEENRKLKRELAKKAQLTAFSGGGNLYRRDREKRSVPPLVTAKTRLSSPGQEPASTVEPPVNNLASSPANHSGAKAQNSSHKRRASVCDEGPAVAMNPIVIEDQHSDTETGSVPRPPQSRASQFAISPTLRGWLELDHDRIRVQNKLVKIPPNPLAVDVLQKWMVEYSVSQIRRMCHRRGHLRPSAGKKGSTVTVESITRCANLCREVADSLRILMEFGLSTMFLYGEERVQYGHVLGSIQTNTNWVWRNEPEPGYRTFDDCRSDEKPSSEMEEDENDGEARRKTLRSHSGSSCHSQCNDVKPDILLLLTNDSLSDSRGENLVLRPMSAKDKETLMKIVSRKLVPDVYRTKNYPSTIYGAIHLARVLVKVPEILANAEHGQSHLGLLVEYLNNFMRYLEDHPEWFSDDNYIDRPPTFAAS</sequence>
<feature type="compositionally biased region" description="Polar residues" evidence="6">
    <location>
        <begin position="119"/>
        <end position="129"/>
    </location>
</feature>
<protein>
    <submittedName>
        <fullName evidence="8">Male-specific lethal 3</fullName>
    </submittedName>
</protein>
<keyword evidence="4" id="KW-0804">Transcription</keyword>
<feature type="compositionally biased region" description="Polar residues" evidence="6">
    <location>
        <begin position="138"/>
        <end position="154"/>
    </location>
</feature>
<dbReference type="SUPFAM" id="SSF54160">
    <property type="entry name" value="Chromo domain-like"/>
    <property type="match status" value="1"/>
</dbReference>
<dbReference type="Pfam" id="PF05712">
    <property type="entry name" value="MRG"/>
    <property type="match status" value="1"/>
</dbReference>
<feature type="compositionally biased region" description="Basic and acidic residues" evidence="6">
    <location>
        <begin position="332"/>
        <end position="345"/>
    </location>
</feature>
<feature type="compositionally biased region" description="Polar residues" evidence="6">
    <location>
        <begin position="363"/>
        <end position="372"/>
    </location>
</feature>
<keyword evidence="2" id="KW-0156">Chromatin regulator</keyword>
<evidence type="ECO:0000256" key="4">
    <source>
        <dbReference type="ARBA" id="ARBA00023163"/>
    </source>
</evidence>
<keyword evidence="9" id="KW-1185">Reference proteome</keyword>
<evidence type="ECO:0000313" key="9">
    <source>
        <dbReference type="Proteomes" id="UP001307889"/>
    </source>
</evidence>
<organism evidence="8 9">
    <name type="scientific">Nesidiocoris tenuis</name>
    <dbReference type="NCBI Taxonomy" id="355587"/>
    <lineage>
        <taxon>Eukaryota</taxon>
        <taxon>Metazoa</taxon>
        <taxon>Ecdysozoa</taxon>
        <taxon>Arthropoda</taxon>
        <taxon>Hexapoda</taxon>
        <taxon>Insecta</taxon>
        <taxon>Pterygota</taxon>
        <taxon>Neoptera</taxon>
        <taxon>Paraneoptera</taxon>
        <taxon>Hemiptera</taxon>
        <taxon>Heteroptera</taxon>
        <taxon>Panheteroptera</taxon>
        <taxon>Cimicomorpha</taxon>
        <taxon>Miridae</taxon>
        <taxon>Dicyphina</taxon>
        <taxon>Nesidiocoris</taxon>
    </lineage>
</organism>
<dbReference type="InterPro" id="IPR053820">
    <property type="entry name" value="MSL3_chromo-like"/>
</dbReference>
<evidence type="ECO:0000313" key="8">
    <source>
        <dbReference type="EMBL" id="BES94724.1"/>
    </source>
</evidence>
<evidence type="ECO:0000256" key="3">
    <source>
        <dbReference type="ARBA" id="ARBA00023015"/>
    </source>
</evidence>